<dbReference type="PROSITE" id="PS00687">
    <property type="entry name" value="ALDEHYDE_DEHYDR_GLU"/>
    <property type="match status" value="1"/>
</dbReference>
<dbReference type="InterPro" id="IPR016162">
    <property type="entry name" value="Ald_DH_N"/>
</dbReference>
<dbReference type="Pfam" id="PF00171">
    <property type="entry name" value="Aldedh"/>
    <property type="match status" value="1"/>
</dbReference>
<dbReference type="STRING" id="120956.SAMN05421791_10259"/>
<evidence type="ECO:0000256" key="4">
    <source>
        <dbReference type="PIRNR" id="PIRNR036492"/>
    </source>
</evidence>
<name>A0A1G7QDX3_9LACT</name>
<gene>
    <name evidence="9" type="ORF">SAMN05421791_10259</name>
</gene>
<dbReference type="InterPro" id="IPR016161">
    <property type="entry name" value="Ald_DH/histidinol_DH"/>
</dbReference>
<evidence type="ECO:0000256" key="1">
    <source>
        <dbReference type="ARBA" id="ARBA00009986"/>
    </source>
</evidence>
<evidence type="ECO:0000256" key="3">
    <source>
        <dbReference type="ARBA" id="ARBA00023027"/>
    </source>
</evidence>
<dbReference type="InterPro" id="IPR012394">
    <property type="entry name" value="Aldehyde_DH_NAD(P)"/>
</dbReference>
<keyword evidence="3" id="KW-0520">NAD</keyword>
<dbReference type="SUPFAM" id="SSF53720">
    <property type="entry name" value="ALDH-like"/>
    <property type="match status" value="1"/>
</dbReference>
<dbReference type="InterPro" id="IPR016160">
    <property type="entry name" value="Ald_DH_CS_CYS"/>
</dbReference>
<dbReference type="GO" id="GO:0006081">
    <property type="term" value="P:aldehyde metabolic process"/>
    <property type="evidence" value="ECO:0007669"/>
    <property type="project" value="InterPro"/>
</dbReference>
<dbReference type="CDD" id="cd07136">
    <property type="entry name" value="ALDH_YwdH-P39616"/>
    <property type="match status" value="1"/>
</dbReference>
<feature type="active site" evidence="5 6">
    <location>
        <position position="214"/>
    </location>
</feature>
<evidence type="ECO:0000256" key="2">
    <source>
        <dbReference type="ARBA" id="ARBA00023002"/>
    </source>
</evidence>
<dbReference type="GO" id="GO:0004029">
    <property type="term" value="F:aldehyde dehydrogenase (NAD+) activity"/>
    <property type="evidence" value="ECO:0007669"/>
    <property type="project" value="TreeGrafter"/>
</dbReference>
<proteinExistence type="inferred from homology"/>
<dbReference type="AlphaFoldDB" id="A0A1G7QDX3"/>
<evidence type="ECO:0000259" key="8">
    <source>
        <dbReference type="Pfam" id="PF00171"/>
    </source>
</evidence>
<dbReference type="PROSITE" id="PS00070">
    <property type="entry name" value="ALDEHYDE_DEHYDR_CYS"/>
    <property type="match status" value="1"/>
</dbReference>
<reference evidence="9 10" key="1">
    <citation type="submission" date="2016-10" db="EMBL/GenBank/DDBJ databases">
        <authorList>
            <person name="de Groot N.N."/>
        </authorList>
    </citation>
    <scope>NUCLEOTIDE SEQUENCE [LARGE SCALE GENOMIC DNA]</scope>
    <source>
        <strain evidence="9 10">ATCC BAA-466</strain>
    </source>
</reference>
<accession>A0A1G7QDX3</accession>
<evidence type="ECO:0000313" key="9">
    <source>
        <dbReference type="EMBL" id="SDF96655.1"/>
    </source>
</evidence>
<dbReference type="PIRSF" id="PIRSF036492">
    <property type="entry name" value="ALDH"/>
    <property type="match status" value="1"/>
</dbReference>
<dbReference type="OrthoDB" id="9762913at2"/>
<feature type="domain" description="Aldehyde dehydrogenase" evidence="8">
    <location>
        <begin position="8"/>
        <end position="433"/>
    </location>
</feature>
<dbReference type="Proteomes" id="UP000199708">
    <property type="component" value="Unassembled WGS sequence"/>
</dbReference>
<dbReference type="InterPro" id="IPR016163">
    <property type="entry name" value="Ald_DH_C"/>
</dbReference>
<evidence type="ECO:0000256" key="5">
    <source>
        <dbReference type="PIRSR" id="PIRSR036492-1"/>
    </source>
</evidence>
<dbReference type="InterPro" id="IPR029510">
    <property type="entry name" value="Ald_DH_CS_GLU"/>
</dbReference>
<dbReference type="GO" id="GO:0005737">
    <property type="term" value="C:cytoplasm"/>
    <property type="evidence" value="ECO:0007669"/>
    <property type="project" value="TreeGrafter"/>
</dbReference>
<dbReference type="InterPro" id="IPR015590">
    <property type="entry name" value="Aldehyde_DH_dom"/>
</dbReference>
<evidence type="ECO:0000256" key="7">
    <source>
        <dbReference type="RuleBase" id="RU003345"/>
    </source>
</evidence>
<dbReference type="RefSeq" id="WP_090289154.1">
    <property type="nucleotide sequence ID" value="NZ_FNCK01000002.1"/>
</dbReference>
<sequence>MAVIEQKIEQLLADQQSFFNSGATQSHAFRIRQIENLEEAIHHYEKEILEALQKDLHKNEVEAYLTEISLVYMSINKIKKKLSRWMRPVRVRTPLPLQPAKSYKVHDPYGVTCIIGPFNYPFQLVIEPLIGAIIGGNTAIIKPSETAINTARVIKKIVNMAFNPAYISVVEGGKETVTALIHAPFDYIFFTGSVAVGKVIAKACAERLTPHTLELGGKSPAIIDETANLSVAAKRIAFGKFTNAGQTCVAPDYVLVHQSVHKQFIQALRQTIQQFYGNSPKNSKDYGRIITRESTQRLASIIEQERDNIILGGQVNVEERYVAPTLMDEVNWTDPSMQEELFGPILPIMVYSDMHVLIQEMKKRPKPLAAYIFSQNKEAINYFTMNLSFGGGCINDTMLHLGNPNLPFGGVGPSGRGAYHGYASFKAFTHQKSMLKRSTCFNPHLMFPPYTDFKHKILRKIL</sequence>
<dbReference type="Gene3D" id="3.40.605.10">
    <property type="entry name" value="Aldehyde Dehydrogenase, Chain A, domain 1"/>
    <property type="match status" value="1"/>
</dbReference>
<organism evidence="9 10">
    <name type="scientific">Facklamia miroungae</name>
    <dbReference type="NCBI Taxonomy" id="120956"/>
    <lineage>
        <taxon>Bacteria</taxon>
        <taxon>Bacillati</taxon>
        <taxon>Bacillota</taxon>
        <taxon>Bacilli</taxon>
        <taxon>Lactobacillales</taxon>
        <taxon>Aerococcaceae</taxon>
        <taxon>Facklamia</taxon>
    </lineage>
</organism>
<keyword evidence="10" id="KW-1185">Reference proteome</keyword>
<dbReference type="PANTHER" id="PTHR43570">
    <property type="entry name" value="ALDEHYDE DEHYDROGENASE"/>
    <property type="match status" value="1"/>
</dbReference>
<dbReference type="FunFam" id="3.40.605.10:FF:000004">
    <property type="entry name" value="Aldehyde dehydrogenase"/>
    <property type="match status" value="1"/>
</dbReference>
<dbReference type="Gene3D" id="3.40.309.10">
    <property type="entry name" value="Aldehyde Dehydrogenase, Chain A, domain 2"/>
    <property type="match status" value="1"/>
</dbReference>
<comment type="similarity">
    <text evidence="1 4 7">Belongs to the aldehyde dehydrogenase family.</text>
</comment>
<dbReference type="PANTHER" id="PTHR43570:SF16">
    <property type="entry name" value="ALDEHYDE DEHYDROGENASE TYPE III, ISOFORM Q"/>
    <property type="match status" value="1"/>
</dbReference>
<evidence type="ECO:0000313" key="10">
    <source>
        <dbReference type="Proteomes" id="UP000199708"/>
    </source>
</evidence>
<dbReference type="FunFam" id="3.40.309.10:FF:000025">
    <property type="entry name" value="Aldehyde dehydrogenase"/>
    <property type="match status" value="1"/>
</dbReference>
<dbReference type="EMBL" id="FNCK01000002">
    <property type="protein sequence ID" value="SDF96655.1"/>
    <property type="molecule type" value="Genomic_DNA"/>
</dbReference>
<protein>
    <recommendedName>
        <fullName evidence="4">Aldehyde dehydrogenase</fullName>
    </recommendedName>
</protein>
<keyword evidence="2 4" id="KW-0560">Oxidoreductase</keyword>
<evidence type="ECO:0000256" key="6">
    <source>
        <dbReference type="PROSITE-ProRule" id="PRU10007"/>
    </source>
</evidence>
<feature type="active site" evidence="5">
    <location>
        <position position="248"/>
    </location>
</feature>